<protein>
    <recommendedName>
        <fullName evidence="4">Efflux transporter outer membrane subunit</fullName>
    </recommendedName>
</protein>
<reference evidence="2 3" key="1">
    <citation type="submission" date="2019-11" db="EMBL/GenBank/DDBJ databases">
        <title>P. haliotis isolates from Z. marina roots.</title>
        <authorList>
            <person name="Cohen M."/>
            <person name="Jospin G."/>
            <person name="Eisen J.A."/>
            <person name="Coil D.A."/>
        </authorList>
    </citation>
    <scope>NUCLEOTIDE SEQUENCE [LARGE SCALE GENOMIC DNA]</scope>
    <source>
        <strain evidence="2 3">UCD-MCMsp1aY</strain>
    </source>
</reference>
<dbReference type="RefSeq" id="WP_155695628.1">
    <property type="nucleotide sequence ID" value="NZ_WOCD01000003.1"/>
</dbReference>
<evidence type="ECO:0000256" key="1">
    <source>
        <dbReference type="ARBA" id="ARBA00007613"/>
    </source>
</evidence>
<dbReference type="InterPro" id="IPR010131">
    <property type="entry name" value="MdtP/NodT-like"/>
</dbReference>
<organism evidence="2 3">
    <name type="scientific">Psychrosphaera haliotis</name>
    <dbReference type="NCBI Taxonomy" id="555083"/>
    <lineage>
        <taxon>Bacteria</taxon>
        <taxon>Pseudomonadati</taxon>
        <taxon>Pseudomonadota</taxon>
        <taxon>Gammaproteobacteria</taxon>
        <taxon>Alteromonadales</taxon>
        <taxon>Pseudoalteromonadaceae</taxon>
        <taxon>Psychrosphaera</taxon>
    </lineage>
</organism>
<dbReference type="Proteomes" id="UP000439994">
    <property type="component" value="Unassembled WGS sequence"/>
</dbReference>
<accession>A0A6N8FBS3</accession>
<dbReference type="Gene3D" id="2.20.200.10">
    <property type="entry name" value="Outer membrane efflux proteins (OEP)"/>
    <property type="match status" value="1"/>
</dbReference>
<gene>
    <name evidence="2" type="ORF">GNP35_08110</name>
</gene>
<dbReference type="InterPro" id="IPR003423">
    <property type="entry name" value="OMP_efflux"/>
</dbReference>
<dbReference type="SUPFAM" id="SSF56954">
    <property type="entry name" value="Outer membrane efflux proteins (OEP)"/>
    <property type="match status" value="1"/>
</dbReference>
<dbReference type="EMBL" id="WOCD01000003">
    <property type="protein sequence ID" value="MUH72450.1"/>
    <property type="molecule type" value="Genomic_DNA"/>
</dbReference>
<dbReference type="OrthoDB" id="9770517at2"/>
<dbReference type="PANTHER" id="PTHR30203">
    <property type="entry name" value="OUTER MEMBRANE CATION EFFLUX PROTEIN"/>
    <property type="match status" value="1"/>
</dbReference>
<evidence type="ECO:0000313" key="2">
    <source>
        <dbReference type="EMBL" id="MUH72450.1"/>
    </source>
</evidence>
<dbReference type="AlphaFoldDB" id="A0A6N8FBS3"/>
<evidence type="ECO:0000313" key="3">
    <source>
        <dbReference type="Proteomes" id="UP000439994"/>
    </source>
</evidence>
<dbReference type="GO" id="GO:0015562">
    <property type="term" value="F:efflux transmembrane transporter activity"/>
    <property type="evidence" value="ECO:0007669"/>
    <property type="project" value="InterPro"/>
</dbReference>
<evidence type="ECO:0008006" key="4">
    <source>
        <dbReference type="Google" id="ProtNLM"/>
    </source>
</evidence>
<comment type="similarity">
    <text evidence="1">Belongs to the outer membrane factor (OMF) (TC 1.B.17) family.</text>
</comment>
<keyword evidence="3" id="KW-1185">Reference proteome</keyword>
<dbReference type="Gene3D" id="1.20.1600.10">
    <property type="entry name" value="Outer membrane efflux proteins (OEP)"/>
    <property type="match status" value="1"/>
</dbReference>
<sequence length="311" mass="34532">MAEQASYTEATQALISNVILSWLDVIEANQLLELYKQRVQNSGQSLSIIDSGYQQGLNSALDVYLARNELNSERSRLALQVSNKAMAIRVLERLIGEYPSASLLINADIPVFTTDVELGIPSELIKNKPSLQASWYQLMATDAALAFAHKERFPDFVLTGTISDSASKLSDVFSTSAFAWGLVGKITAPLFDAGRLKANEKAAELRLQQAEKSYIEDVYDSFEDIENALSLQVSLVERFATTYEAMENAMAAEQLAFEQYQSGLVTYTTVLDAQGRSFDAQTSLIQIKKQRATNRVQLQRLLGHSFLTQIH</sequence>
<dbReference type="PANTHER" id="PTHR30203:SF30">
    <property type="entry name" value="OUTER MEMBRANE PROTEIN-RELATED"/>
    <property type="match status" value="1"/>
</dbReference>
<dbReference type="Pfam" id="PF02321">
    <property type="entry name" value="OEP"/>
    <property type="match status" value="2"/>
</dbReference>
<comment type="caution">
    <text evidence="2">The sequence shown here is derived from an EMBL/GenBank/DDBJ whole genome shotgun (WGS) entry which is preliminary data.</text>
</comment>
<name>A0A6N8FBS3_9GAMM</name>
<proteinExistence type="inferred from homology"/>